<protein>
    <submittedName>
        <fullName evidence="3">Uncharacterized protein</fullName>
    </submittedName>
</protein>
<evidence type="ECO:0000313" key="3">
    <source>
        <dbReference type="EMBL" id="NTS64838.1"/>
    </source>
</evidence>
<feature type="region of interest" description="Disordered" evidence="1">
    <location>
        <begin position="371"/>
        <end position="409"/>
    </location>
</feature>
<organism evidence="3 4">
    <name type="scientific">Sphingomonas hominis</name>
    <dbReference type="NCBI Taxonomy" id="2741495"/>
    <lineage>
        <taxon>Bacteria</taxon>
        <taxon>Pseudomonadati</taxon>
        <taxon>Pseudomonadota</taxon>
        <taxon>Alphaproteobacteria</taxon>
        <taxon>Sphingomonadales</taxon>
        <taxon>Sphingomonadaceae</taxon>
        <taxon>Sphingomonas</taxon>
    </lineage>
</organism>
<feature type="region of interest" description="Disordered" evidence="1">
    <location>
        <begin position="288"/>
        <end position="354"/>
    </location>
</feature>
<dbReference type="Proteomes" id="UP000621447">
    <property type="component" value="Unassembled WGS sequence"/>
</dbReference>
<feature type="transmembrane region" description="Helical" evidence="2">
    <location>
        <begin position="53"/>
        <end position="80"/>
    </location>
</feature>
<accession>A0ABX2JFC4</accession>
<sequence length="421" mass="43711">MAATFSLERVRHHIIPAVASLVGLGVAIGIVTVPSDVLNAAVDRGGFATVLPAAASPIGATGRTLIALLAGLLIAACGFAPQLKAMLVERVDAFARRPRAAAPGEEDAPIVRRADAHPDAPPRRPIRAASDLGDPLPIFGEEDRRSAPLPPPLERSLPDDLDRPLADFDPAAVPLRPMAPPEPVAPLAWSAEPSPAVAAVVPPVAESVVSPAAPRFAWLAPEEVDEPMIVQATSVEDRPRPIIVPTAEAEPTEAARVPTFAQPESRPAEPPMPHQVAADEVATAHEPLPTRAEADAIEPPVPPFKSAAAEPLLPPQPLTRHAESFPAEARPAVPLQNAATTTPRAVKPPAPEPIEDESIAGLLARLERGAAQRRIVATPPASPASAPPPVASAPATPPPAPDAGPVSLDETLQRLRRLAAN</sequence>
<feature type="region of interest" description="Disordered" evidence="1">
    <location>
        <begin position="102"/>
        <end position="161"/>
    </location>
</feature>
<comment type="caution">
    <text evidence="3">The sequence shown here is derived from an EMBL/GenBank/DDBJ whole genome shotgun (WGS) entry which is preliminary data.</text>
</comment>
<feature type="transmembrane region" description="Helical" evidence="2">
    <location>
        <begin position="12"/>
        <end position="33"/>
    </location>
</feature>
<keyword evidence="4" id="KW-1185">Reference proteome</keyword>
<evidence type="ECO:0000256" key="2">
    <source>
        <dbReference type="SAM" id="Phobius"/>
    </source>
</evidence>
<keyword evidence="2" id="KW-1133">Transmembrane helix</keyword>
<feature type="compositionally biased region" description="Pro residues" evidence="1">
    <location>
        <begin position="380"/>
        <end position="402"/>
    </location>
</feature>
<reference evidence="3 4" key="1">
    <citation type="submission" date="2020-06" db="EMBL/GenBank/DDBJ databases">
        <title>Sphingomonas hominis sp. nov., a member of the Sphingomonas, isolated from the hair of a 22-year-old girl.</title>
        <authorList>
            <person name="Zhang D.-F."/>
            <person name="Cui X.-W."/>
        </authorList>
    </citation>
    <scope>NUCLEOTIDE SEQUENCE [LARGE SCALE GENOMIC DNA]</scope>
    <source>
        <strain evidence="3 4">HHU CXW</strain>
    </source>
</reference>
<feature type="compositionally biased region" description="Basic and acidic residues" evidence="1">
    <location>
        <begin position="109"/>
        <end position="122"/>
    </location>
</feature>
<feature type="region of interest" description="Disordered" evidence="1">
    <location>
        <begin position="250"/>
        <end position="274"/>
    </location>
</feature>
<dbReference type="RefSeq" id="WP_174193226.1">
    <property type="nucleotide sequence ID" value="NZ_JABULH010000002.1"/>
</dbReference>
<keyword evidence="2" id="KW-0812">Transmembrane</keyword>
<name>A0ABX2JFC4_9SPHN</name>
<evidence type="ECO:0000256" key="1">
    <source>
        <dbReference type="SAM" id="MobiDB-lite"/>
    </source>
</evidence>
<dbReference type="EMBL" id="JABULH010000002">
    <property type="protein sequence ID" value="NTS64838.1"/>
    <property type="molecule type" value="Genomic_DNA"/>
</dbReference>
<evidence type="ECO:0000313" key="4">
    <source>
        <dbReference type="Proteomes" id="UP000621447"/>
    </source>
</evidence>
<gene>
    <name evidence="3" type="ORF">HRV97_06660</name>
</gene>
<keyword evidence="2" id="KW-0472">Membrane</keyword>
<proteinExistence type="predicted"/>
<feature type="compositionally biased region" description="Low complexity" evidence="1">
    <location>
        <begin position="250"/>
        <end position="259"/>
    </location>
</feature>